<feature type="non-terminal residue" evidence="1">
    <location>
        <position position="1"/>
    </location>
</feature>
<organism evidence="1">
    <name type="scientific">marine sediment metagenome</name>
    <dbReference type="NCBI Taxonomy" id="412755"/>
    <lineage>
        <taxon>unclassified sequences</taxon>
        <taxon>metagenomes</taxon>
        <taxon>ecological metagenomes</taxon>
    </lineage>
</organism>
<gene>
    <name evidence="1" type="ORF">S12H4_53196</name>
</gene>
<protein>
    <submittedName>
        <fullName evidence="1">Uncharacterized protein</fullName>
    </submittedName>
</protein>
<accession>X1U928</accession>
<reference evidence="1" key="1">
    <citation type="journal article" date="2014" name="Front. Microbiol.">
        <title>High frequency of phylogenetically diverse reductive dehalogenase-homologous genes in deep subseafloor sedimentary metagenomes.</title>
        <authorList>
            <person name="Kawai M."/>
            <person name="Futagami T."/>
            <person name="Toyoda A."/>
            <person name="Takaki Y."/>
            <person name="Nishi S."/>
            <person name="Hori S."/>
            <person name="Arai W."/>
            <person name="Tsubouchi T."/>
            <person name="Morono Y."/>
            <person name="Uchiyama I."/>
            <person name="Ito T."/>
            <person name="Fujiyama A."/>
            <person name="Inagaki F."/>
            <person name="Takami H."/>
        </authorList>
    </citation>
    <scope>NUCLEOTIDE SEQUENCE</scope>
    <source>
        <strain evidence="1">Expedition CK06-06</strain>
    </source>
</reference>
<name>X1U928_9ZZZZ</name>
<dbReference type="AlphaFoldDB" id="X1U928"/>
<dbReference type="EMBL" id="BARW01033833">
    <property type="protein sequence ID" value="GAJ13964.1"/>
    <property type="molecule type" value="Genomic_DNA"/>
</dbReference>
<comment type="caution">
    <text evidence="1">The sequence shown here is derived from an EMBL/GenBank/DDBJ whole genome shotgun (WGS) entry which is preliminary data.</text>
</comment>
<sequence>KLDFYKLRGILPVVRSWPKRLKTAYTSGQKEAWAVFGILSKSTTLIQDKVREAWIAQSFWKKA</sequence>
<proteinExistence type="predicted"/>
<evidence type="ECO:0000313" key="1">
    <source>
        <dbReference type="EMBL" id="GAJ13964.1"/>
    </source>
</evidence>